<dbReference type="PANTHER" id="PTHR10742">
    <property type="entry name" value="FLAVIN MONOAMINE OXIDASE"/>
    <property type="match status" value="1"/>
</dbReference>
<evidence type="ECO:0000259" key="1">
    <source>
        <dbReference type="Pfam" id="PF01593"/>
    </source>
</evidence>
<dbReference type="InterPro" id="IPR002937">
    <property type="entry name" value="Amino_oxidase"/>
</dbReference>
<dbReference type="GO" id="GO:0016491">
    <property type="term" value="F:oxidoreductase activity"/>
    <property type="evidence" value="ECO:0007669"/>
    <property type="project" value="InterPro"/>
</dbReference>
<proteinExistence type="predicted"/>
<feature type="domain" description="Amine oxidase" evidence="1">
    <location>
        <begin position="22"/>
        <end position="494"/>
    </location>
</feature>
<evidence type="ECO:0000313" key="3">
    <source>
        <dbReference type="Proteomes" id="UP001295423"/>
    </source>
</evidence>
<organism evidence="2 3">
    <name type="scientific">Cylindrotheca closterium</name>
    <dbReference type="NCBI Taxonomy" id="2856"/>
    <lineage>
        <taxon>Eukaryota</taxon>
        <taxon>Sar</taxon>
        <taxon>Stramenopiles</taxon>
        <taxon>Ochrophyta</taxon>
        <taxon>Bacillariophyta</taxon>
        <taxon>Bacillariophyceae</taxon>
        <taxon>Bacillariophycidae</taxon>
        <taxon>Bacillariales</taxon>
        <taxon>Bacillariaceae</taxon>
        <taxon>Cylindrotheca</taxon>
    </lineage>
</organism>
<dbReference type="Pfam" id="PF01593">
    <property type="entry name" value="Amino_oxidase"/>
    <property type="match status" value="1"/>
</dbReference>
<dbReference type="AlphaFoldDB" id="A0AAD2CIK6"/>
<reference evidence="2" key="1">
    <citation type="submission" date="2023-08" db="EMBL/GenBank/DDBJ databases">
        <authorList>
            <person name="Audoor S."/>
            <person name="Bilcke G."/>
        </authorList>
    </citation>
    <scope>NUCLEOTIDE SEQUENCE</scope>
</reference>
<dbReference type="Proteomes" id="UP001295423">
    <property type="component" value="Unassembled WGS sequence"/>
</dbReference>
<gene>
    <name evidence="2" type="ORF">CYCCA115_LOCUS3627</name>
</gene>
<dbReference type="Gene3D" id="3.90.660.10">
    <property type="match status" value="1"/>
</dbReference>
<dbReference type="InterPro" id="IPR036188">
    <property type="entry name" value="FAD/NAD-bd_sf"/>
</dbReference>
<protein>
    <recommendedName>
        <fullName evidence="1">Amine oxidase domain-containing protein</fullName>
    </recommendedName>
</protein>
<sequence>MGNGKGYAMQKVDVVIIGSGASGLQCAADLKDNTELSFVVVEARDRVGGRIYSTEIMGHRGFYRDHGASWIHGLGEDGNENPMVQLLRDRDRDTNGEVDIIFQGNAWMRPMSILHNEGAIAIFANKERIPNGSATIDEALKRHYAIQRKISEYAGKMFEDGEGMKTVHLSVEEARSIVLREENAIFPMNTAVERLCPFYTFLNENWNGISSSLLPLYSLFNDDDNQDLNDHTYSNHGDYPGPHCKVKSGMRSVLDPLVSKLEGRVLLEQQVDKIVRLNDSVRVESSSGLVVIADCCVCTLPLGCLQSTASSVFQPSLTQEKLEAVSAISAGNYKKVFLTFSTIFWPIDEPLIGLIREENEPDKKGKYLLVNNLWAKHGVPCMEAVLCGDLGEWATGKRTEELMHFVIQYLEDTMPIENVEELCTHCHVTRWEEDPYTKGSYSSVKLGTLERHVDAFSAPEWEGRLIFAGEATESEHMGSVHGALISGQRAAHLVQQFFDKK</sequence>
<accession>A0AAD2CIK6</accession>
<dbReference type="SUPFAM" id="SSF54373">
    <property type="entry name" value="FAD-linked reductases, C-terminal domain"/>
    <property type="match status" value="1"/>
</dbReference>
<dbReference type="InterPro" id="IPR050281">
    <property type="entry name" value="Flavin_monoamine_oxidase"/>
</dbReference>
<keyword evidence="3" id="KW-1185">Reference proteome</keyword>
<name>A0AAD2CIK6_9STRA</name>
<dbReference type="SUPFAM" id="SSF51905">
    <property type="entry name" value="FAD/NAD(P)-binding domain"/>
    <property type="match status" value="1"/>
</dbReference>
<dbReference type="Gene3D" id="3.50.50.60">
    <property type="entry name" value="FAD/NAD(P)-binding domain"/>
    <property type="match status" value="1"/>
</dbReference>
<comment type="caution">
    <text evidence="2">The sequence shown here is derived from an EMBL/GenBank/DDBJ whole genome shotgun (WGS) entry which is preliminary data.</text>
</comment>
<dbReference type="EMBL" id="CAKOGP040000335">
    <property type="protein sequence ID" value="CAJ1934180.1"/>
    <property type="molecule type" value="Genomic_DNA"/>
</dbReference>
<evidence type="ECO:0000313" key="2">
    <source>
        <dbReference type="EMBL" id="CAJ1934180.1"/>
    </source>
</evidence>
<dbReference type="PANTHER" id="PTHR10742:SF410">
    <property type="entry name" value="LYSINE-SPECIFIC HISTONE DEMETHYLASE 2"/>
    <property type="match status" value="1"/>
</dbReference>